<dbReference type="InterPro" id="IPR023401">
    <property type="entry name" value="ODC_N"/>
</dbReference>
<proteinExistence type="inferred from homology"/>
<comment type="similarity">
    <text evidence="1">Belongs to the ornithine cyclodeaminase/mu-crystallin family.</text>
</comment>
<organism evidence="2 3">
    <name type="scientific">Pseudoteredinibacter isoporae</name>
    <dbReference type="NCBI Taxonomy" id="570281"/>
    <lineage>
        <taxon>Bacteria</taxon>
        <taxon>Pseudomonadati</taxon>
        <taxon>Pseudomonadota</taxon>
        <taxon>Gammaproteobacteria</taxon>
        <taxon>Cellvibrionales</taxon>
        <taxon>Cellvibrionaceae</taxon>
        <taxon>Pseudoteredinibacter</taxon>
    </lineage>
</organism>
<dbReference type="PIRSF" id="PIRSF001439">
    <property type="entry name" value="CryM"/>
    <property type="match status" value="1"/>
</dbReference>
<dbReference type="InterPro" id="IPR036291">
    <property type="entry name" value="NAD(P)-bd_dom_sf"/>
</dbReference>
<dbReference type="NCBIfam" id="NF004793">
    <property type="entry name" value="PRK06141.1"/>
    <property type="match status" value="1"/>
</dbReference>
<evidence type="ECO:0000313" key="2">
    <source>
        <dbReference type="EMBL" id="MBB6520406.1"/>
    </source>
</evidence>
<dbReference type="EC" id="4.3.1.12" evidence="2"/>
<dbReference type="GO" id="GO:0019752">
    <property type="term" value="P:carboxylic acid metabolic process"/>
    <property type="evidence" value="ECO:0007669"/>
    <property type="project" value="UniProtKB-ARBA"/>
</dbReference>
<keyword evidence="3" id="KW-1185">Reference proteome</keyword>
<evidence type="ECO:0000256" key="1">
    <source>
        <dbReference type="ARBA" id="ARBA00008903"/>
    </source>
</evidence>
<dbReference type="EMBL" id="JACHHT010000001">
    <property type="protein sequence ID" value="MBB6520406.1"/>
    <property type="molecule type" value="Genomic_DNA"/>
</dbReference>
<dbReference type="InParanoid" id="A0A7X0JS96"/>
<comment type="caution">
    <text evidence="2">The sequence shown here is derived from an EMBL/GenBank/DDBJ whole genome shotgun (WGS) entry which is preliminary data.</text>
</comment>
<dbReference type="Gene3D" id="3.40.50.720">
    <property type="entry name" value="NAD(P)-binding Rossmann-like Domain"/>
    <property type="match status" value="1"/>
</dbReference>
<dbReference type="InterPro" id="IPR003462">
    <property type="entry name" value="ODC_Mu_crystall"/>
</dbReference>
<gene>
    <name evidence="2" type="ORF">HNR48_000684</name>
</gene>
<dbReference type="RefSeq" id="WP_166851361.1">
    <property type="nucleotide sequence ID" value="NZ_JAAONY010000001.1"/>
</dbReference>
<reference evidence="2 3" key="1">
    <citation type="submission" date="2020-08" db="EMBL/GenBank/DDBJ databases">
        <title>Genomic Encyclopedia of Type Strains, Phase IV (KMG-IV): sequencing the most valuable type-strain genomes for metagenomic binning, comparative biology and taxonomic classification.</title>
        <authorList>
            <person name="Goeker M."/>
        </authorList>
    </citation>
    <scope>NUCLEOTIDE SEQUENCE [LARGE SCALE GENOMIC DNA]</scope>
    <source>
        <strain evidence="2 3">DSM 22368</strain>
    </source>
</reference>
<dbReference type="Proteomes" id="UP000528457">
    <property type="component" value="Unassembled WGS sequence"/>
</dbReference>
<sequence length="313" mass="34383">MDFIDQQTIDRALPFEELVDALQQGFASDIETPLRNHYDIPNPHSSRETTLLMMPSWQAGSDIGIKLVTVTPESHKFDLPSIQGTYVLFDAVRGCVKATMDAPALTAKRTAAASALASRFMSRPNSRKLLMVGTGTLSSQLIRAHASVRPIEEVVIWGRNPDKAQAIAELESLSAFKVQVAKDLGEAVKDVDIISVATMSTEPLIMGDWLQEGQHLDLVGAYRPDMREADDECIRRSRIVVDNYTGACKETGDIATPLANGVLQKDDICADLFQLCREERTFLRNDKDISLFKSVGHALEDLAAAQLVVKSLA</sequence>
<protein>
    <submittedName>
        <fullName evidence="2">Ornithine cyclodeaminase</fullName>
        <ecNumber evidence="2">4.3.1.12</ecNumber>
    </submittedName>
</protein>
<dbReference type="GO" id="GO:0016491">
    <property type="term" value="F:oxidoreductase activity"/>
    <property type="evidence" value="ECO:0007669"/>
    <property type="project" value="UniProtKB-ARBA"/>
</dbReference>
<name>A0A7X0JS96_9GAMM</name>
<dbReference type="PANTHER" id="PTHR13812">
    <property type="entry name" value="KETIMINE REDUCTASE MU-CRYSTALLIN"/>
    <property type="match status" value="1"/>
</dbReference>
<dbReference type="SUPFAM" id="SSF51735">
    <property type="entry name" value="NAD(P)-binding Rossmann-fold domains"/>
    <property type="match status" value="1"/>
</dbReference>
<dbReference type="GO" id="GO:0008473">
    <property type="term" value="F:ornithine cyclodeaminase activity"/>
    <property type="evidence" value="ECO:0007669"/>
    <property type="project" value="UniProtKB-EC"/>
</dbReference>
<evidence type="ECO:0000313" key="3">
    <source>
        <dbReference type="Proteomes" id="UP000528457"/>
    </source>
</evidence>
<dbReference type="AlphaFoldDB" id="A0A7X0JS96"/>
<dbReference type="GO" id="GO:0005737">
    <property type="term" value="C:cytoplasm"/>
    <property type="evidence" value="ECO:0007669"/>
    <property type="project" value="TreeGrafter"/>
</dbReference>
<dbReference type="FunFam" id="3.40.50.720:FF:000311">
    <property type="entry name" value="Ornithine cyclodeaminase"/>
    <property type="match status" value="1"/>
</dbReference>
<keyword evidence="2" id="KW-0456">Lyase</keyword>
<dbReference type="PANTHER" id="PTHR13812:SF19">
    <property type="entry name" value="KETIMINE REDUCTASE MU-CRYSTALLIN"/>
    <property type="match status" value="1"/>
</dbReference>
<dbReference type="Gene3D" id="3.30.1780.10">
    <property type="entry name" value="ornithine cyclodeaminase, domain 1"/>
    <property type="match status" value="1"/>
</dbReference>
<dbReference type="Pfam" id="PF02423">
    <property type="entry name" value="OCD_Mu_crystall"/>
    <property type="match status" value="1"/>
</dbReference>
<accession>A0A7X0JS96</accession>